<dbReference type="InterPro" id="IPR012337">
    <property type="entry name" value="RNaseH-like_sf"/>
</dbReference>
<organism evidence="1 2">
    <name type="scientific">Cephalotus follicularis</name>
    <name type="common">Albany pitcher plant</name>
    <dbReference type="NCBI Taxonomy" id="3775"/>
    <lineage>
        <taxon>Eukaryota</taxon>
        <taxon>Viridiplantae</taxon>
        <taxon>Streptophyta</taxon>
        <taxon>Embryophyta</taxon>
        <taxon>Tracheophyta</taxon>
        <taxon>Spermatophyta</taxon>
        <taxon>Magnoliopsida</taxon>
        <taxon>eudicotyledons</taxon>
        <taxon>Gunneridae</taxon>
        <taxon>Pentapetalae</taxon>
        <taxon>rosids</taxon>
        <taxon>fabids</taxon>
        <taxon>Oxalidales</taxon>
        <taxon>Cephalotaceae</taxon>
        <taxon>Cephalotus</taxon>
    </lineage>
</organism>
<dbReference type="InterPro" id="IPR039537">
    <property type="entry name" value="Retrotran_Ty1/copia-like"/>
</dbReference>
<keyword evidence="2" id="KW-1185">Reference proteome</keyword>
<dbReference type="GO" id="GO:0003676">
    <property type="term" value="F:nucleic acid binding"/>
    <property type="evidence" value="ECO:0007669"/>
    <property type="project" value="InterPro"/>
</dbReference>
<dbReference type="InterPro" id="IPR036397">
    <property type="entry name" value="RNaseH_sf"/>
</dbReference>
<protein>
    <submittedName>
        <fullName evidence="1">Uncharacterized protein</fullName>
    </submittedName>
</protein>
<comment type="caution">
    <text evidence="1">The sequence shown here is derived from an EMBL/GenBank/DDBJ whole genome shotgun (WGS) entry which is preliminary data.</text>
</comment>
<dbReference type="PANTHER" id="PTHR42648">
    <property type="entry name" value="TRANSPOSASE, PUTATIVE-RELATED"/>
    <property type="match status" value="1"/>
</dbReference>
<dbReference type="STRING" id="3775.A0A1Q3CDN7"/>
<dbReference type="EMBL" id="BDDD01001758">
    <property type="protein sequence ID" value="GAV78191.1"/>
    <property type="molecule type" value="Genomic_DNA"/>
</dbReference>
<evidence type="ECO:0000313" key="2">
    <source>
        <dbReference type="Proteomes" id="UP000187406"/>
    </source>
</evidence>
<gene>
    <name evidence="1" type="ORF">CFOL_v3_21659</name>
</gene>
<dbReference type="OrthoDB" id="1751476at2759"/>
<evidence type="ECO:0000313" key="1">
    <source>
        <dbReference type="EMBL" id="GAV78191.1"/>
    </source>
</evidence>
<reference evidence="2" key="1">
    <citation type="submission" date="2016-04" db="EMBL/GenBank/DDBJ databases">
        <title>Cephalotus genome sequencing.</title>
        <authorList>
            <person name="Fukushima K."/>
            <person name="Hasebe M."/>
            <person name="Fang X."/>
        </authorList>
    </citation>
    <scope>NUCLEOTIDE SEQUENCE [LARGE SCALE GENOMIC DNA]</scope>
    <source>
        <strain evidence="2">cv. St1</strain>
    </source>
</reference>
<dbReference type="Gene3D" id="3.30.420.10">
    <property type="entry name" value="Ribonuclease H-like superfamily/Ribonuclease H"/>
    <property type="match status" value="1"/>
</dbReference>
<dbReference type="PANTHER" id="PTHR42648:SF19">
    <property type="entry name" value="RNA-DIRECTED DNA POLYMERASE"/>
    <property type="match status" value="1"/>
</dbReference>
<dbReference type="SUPFAM" id="SSF53098">
    <property type="entry name" value="Ribonuclease H-like"/>
    <property type="match status" value="1"/>
</dbReference>
<accession>A0A1Q3CDN7</accession>
<name>A0A1Q3CDN7_CEPFO</name>
<proteinExistence type="predicted"/>
<sequence>MARTTLCENALPKYFWADAVNTACYVLNRITIRPILKNTPYELWRERKPNISYFRAFGCKFLYITTARTTSVSSTQKPTNVYFLDTQTLVRLIEFLIRKD</sequence>
<dbReference type="InParanoid" id="A0A1Q3CDN7"/>
<dbReference type="AlphaFoldDB" id="A0A1Q3CDN7"/>
<dbReference type="Proteomes" id="UP000187406">
    <property type="component" value="Unassembled WGS sequence"/>
</dbReference>